<reference evidence="1 2" key="1">
    <citation type="submission" date="2020-12" db="EMBL/GenBank/DDBJ databases">
        <title>Vagococcus allomyrinae sp. nov. and Enterococcus lavae sp. nov., isolated from the larvae of Allomyrina dichotoma.</title>
        <authorList>
            <person name="Lee S.D."/>
        </authorList>
    </citation>
    <scope>NUCLEOTIDE SEQUENCE [LARGE SCALE GENOMIC DNA]</scope>
    <source>
        <strain evidence="1 2">BWM-S5</strain>
    </source>
</reference>
<dbReference type="InterPro" id="IPR025855">
    <property type="entry name" value="Replic_Relax"/>
</dbReference>
<evidence type="ECO:0000313" key="1">
    <source>
        <dbReference type="EMBL" id="MBP1046206.1"/>
    </source>
</evidence>
<dbReference type="Pfam" id="PF13814">
    <property type="entry name" value="Replic_Relax"/>
    <property type="match status" value="1"/>
</dbReference>
<dbReference type="Proteomes" id="UP000673375">
    <property type="component" value="Unassembled WGS sequence"/>
</dbReference>
<accession>A0ABS4CI22</accession>
<proteinExistence type="predicted"/>
<sequence length="293" mass="34523">MSNQQNQPENKRVSRKQLIEVEEQLTDKDKELLLLLRKCRFLSTEQIRRIFFHNSPNETAGKKRANRFINRLDTAGVIFFLERRIGGIQKGSSSRVISLTPAGYKLVYKWLEIHKPYPKKRITELSYFNITHHLAISEIYTQLMELQLQDKLEVHLSQFEPAAWRTFNQRGILKFLKPDLYVELLVDDYIDSYFLEIDLDSEPPHRIVKKCQEAYLAYFQSGVEQRQHDGVFPFIVWIVPSIKRRDTLLKHLTQKLGESILLFRVITFEEFSLLMIGGGELPEKEGDEHDEEK</sequence>
<organism evidence="1 2">
    <name type="scientific">Enterococcus larvae</name>
    <dbReference type="NCBI Taxonomy" id="2794352"/>
    <lineage>
        <taxon>Bacteria</taxon>
        <taxon>Bacillati</taxon>
        <taxon>Bacillota</taxon>
        <taxon>Bacilli</taxon>
        <taxon>Lactobacillales</taxon>
        <taxon>Enterococcaceae</taxon>
        <taxon>Enterococcus</taxon>
    </lineage>
</organism>
<dbReference type="EMBL" id="JAEDXU010000003">
    <property type="protein sequence ID" value="MBP1046206.1"/>
    <property type="molecule type" value="Genomic_DNA"/>
</dbReference>
<evidence type="ECO:0000313" key="2">
    <source>
        <dbReference type="Proteomes" id="UP000673375"/>
    </source>
</evidence>
<dbReference type="RefSeq" id="WP_209557022.1">
    <property type="nucleotide sequence ID" value="NZ_JAEDXU010000003.1"/>
</dbReference>
<name>A0ABS4CI22_9ENTE</name>
<gene>
    <name evidence="1" type="ORF">I6N96_07910</name>
</gene>
<keyword evidence="2" id="KW-1185">Reference proteome</keyword>
<comment type="caution">
    <text evidence="1">The sequence shown here is derived from an EMBL/GenBank/DDBJ whole genome shotgun (WGS) entry which is preliminary data.</text>
</comment>
<protein>
    <submittedName>
        <fullName evidence="1">Replication-relaxation family protein</fullName>
    </submittedName>
</protein>